<dbReference type="InterPro" id="IPR036259">
    <property type="entry name" value="MFS_trans_sf"/>
</dbReference>
<feature type="domain" description="Major facilitator superfamily (MFS) profile" evidence="7">
    <location>
        <begin position="26"/>
        <end position="431"/>
    </location>
</feature>
<feature type="transmembrane region" description="Helical" evidence="6">
    <location>
        <begin position="185"/>
        <end position="205"/>
    </location>
</feature>
<organism evidence="8 9">
    <name type="scientific">Bradyrhizobium vignae</name>
    <dbReference type="NCBI Taxonomy" id="1549949"/>
    <lineage>
        <taxon>Bacteria</taxon>
        <taxon>Pseudomonadati</taxon>
        <taxon>Pseudomonadota</taxon>
        <taxon>Alphaproteobacteria</taxon>
        <taxon>Hyphomicrobiales</taxon>
        <taxon>Nitrobacteraceae</taxon>
        <taxon>Bradyrhizobium</taxon>
    </lineage>
</organism>
<dbReference type="Gene3D" id="1.20.1250.20">
    <property type="entry name" value="MFS general substrate transporter like domains"/>
    <property type="match status" value="2"/>
</dbReference>
<name>A0ABS4A0N7_9BRAD</name>
<dbReference type="PANTHER" id="PTHR43791:SF36">
    <property type="entry name" value="TRANSPORTER, PUTATIVE (AFU_ORTHOLOGUE AFUA_6G08340)-RELATED"/>
    <property type="match status" value="1"/>
</dbReference>
<evidence type="ECO:0000256" key="4">
    <source>
        <dbReference type="ARBA" id="ARBA00022989"/>
    </source>
</evidence>
<evidence type="ECO:0000259" key="7">
    <source>
        <dbReference type="PROSITE" id="PS50850"/>
    </source>
</evidence>
<feature type="transmembrane region" description="Helical" evidence="6">
    <location>
        <begin position="92"/>
        <end position="110"/>
    </location>
</feature>
<comment type="caution">
    <text evidence="8">The sequence shown here is derived from an EMBL/GenBank/DDBJ whole genome shotgun (WGS) entry which is preliminary data.</text>
</comment>
<dbReference type="Pfam" id="PF07690">
    <property type="entry name" value="MFS_1"/>
    <property type="match status" value="1"/>
</dbReference>
<accession>A0ABS4A0N7</accession>
<feature type="transmembrane region" description="Helical" evidence="6">
    <location>
        <begin position="116"/>
        <end position="141"/>
    </location>
</feature>
<feature type="transmembrane region" description="Helical" evidence="6">
    <location>
        <begin position="373"/>
        <end position="395"/>
    </location>
</feature>
<feature type="transmembrane region" description="Helical" evidence="6">
    <location>
        <begin position="317"/>
        <end position="335"/>
    </location>
</feature>
<evidence type="ECO:0000256" key="1">
    <source>
        <dbReference type="ARBA" id="ARBA00004141"/>
    </source>
</evidence>
<keyword evidence="4 6" id="KW-1133">Transmembrane helix</keyword>
<keyword evidence="2" id="KW-0813">Transport</keyword>
<dbReference type="InterPro" id="IPR011701">
    <property type="entry name" value="MFS"/>
</dbReference>
<feature type="transmembrane region" description="Helical" evidence="6">
    <location>
        <begin position="59"/>
        <end position="80"/>
    </location>
</feature>
<comment type="subcellular location">
    <subcellularLocation>
        <location evidence="1">Membrane</location>
        <topology evidence="1">Multi-pass membrane protein</topology>
    </subcellularLocation>
</comment>
<evidence type="ECO:0000256" key="2">
    <source>
        <dbReference type="ARBA" id="ARBA00022448"/>
    </source>
</evidence>
<sequence>MTAAAIGHVDTGISEHRVIRKIAWRLMPLIIVCYFFAFFDRVNISFAKAALQADLGLSNTAYGLGASLFVVGYVLLEVPSNMLLYRFGARRWIARIMISWGIATAAMVFVRSEWQFYSLRFVIGAMEAGFAPGILYYLTLWFPKSHRGRMTSVFFLATAFSGIIGAPISGLILNYLNGLHGLAGWQWLFVAGGLPCVALGLVVLFRFDDGIEQAKWLSDDERRIISVQLDRQKSEVDERSAWRSLLMPGVLLLGFIYFLIQVASYGLNFWAPDLIKAAGVGSAAAIGFLTAAPYVCGAISMLVVGRMSDASGERPKFVAALILAAGFGFFASGAFDKNVVTLVGALAVLGAGVVAAIPTFWTLPPKILTGAGAASGIALINTLGQVGGIVSPVMVGSVKDWTGSTTPALYAIGSVCVLCAILLLTSLPRGLRANDLPEADAGALGPLKAENVSRTPTIRPS</sequence>
<evidence type="ECO:0000313" key="9">
    <source>
        <dbReference type="Proteomes" id="UP000669317"/>
    </source>
</evidence>
<gene>
    <name evidence="8" type="ORF">JWS04_22645</name>
</gene>
<dbReference type="RefSeq" id="WP_129145538.1">
    <property type="nucleotide sequence ID" value="NZ_JAGIKT010000051.1"/>
</dbReference>
<keyword evidence="9" id="KW-1185">Reference proteome</keyword>
<feature type="transmembrane region" description="Helical" evidence="6">
    <location>
        <begin position="22"/>
        <end position="39"/>
    </location>
</feature>
<evidence type="ECO:0000313" key="8">
    <source>
        <dbReference type="EMBL" id="MBP0113836.1"/>
    </source>
</evidence>
<feature type="transmembrane region" description="Helical" evidence="6">
    <location>
        <begin position="407"/>
        <end position="427"/>
    </location>
</feature>
<keyword evidence="3 6" id="KW-0812">Transmembrane</keyword>
<feature type="transmembrane region" description="Helical" evidence="6">
    <location>
        <begin position="341"/>
        <end position="361"/>
    </location>
</feature>
<dbReference type="Proteomes" id="UP000669317">
    <property type="component" value="Unassembled WGS sequence"/>
</dbReference>
<dbReference type="CDD" id="cd17319">
    <property type="entry name" value="MFS_ExuT_GudP_like"/>
    <property type="match status" value="1"/>
</dbReference>
<dbReference type="PROSITE" id="PS50850">
    <property type="entry name" value="MFS"/>
    <property type="match status" value="1"/>
</dbReference>
<evidence type="ECO:0000256" key="5">
    <source>
        <dbReference type="ARBA" id="ARBA00023136"/>
    </source>
</evidence>
<dbReference type="PANTHER" id="PTHR43791">
    <property type="entry name" value="PERMEASE-RELATED"/>
    <property type="match status" value="1"/>
</dbReference>
<evidence type="ECO:0000256" key="3">
    <source>
        <dbReference type="ARBA" id="ARBA00022692"/>
    </source>
</evidence>
<dbReference type="InterPro" id="IPR020846">
    <property type="entry name" value="MFS_dom"/>
</dbReference>
<reference evidence="8 9" key="1">
    <citation type="submission" date="2021-03" db="EMBL/GenBank/DDBJ databases">
        <title>Genome Sequence of Bradyrhizobium vignae strain ISRA400.</title>
        <authorList>
            <person name="Tisa L.S."/>
            <person name="Svistoonoff S."/>
            <person name="Hocher V."/>
            <person name="Fall S."/>
            <person name="Zaiya A."/>
            <person name="Naing D."/>
            <person name="Niang N."/>
            <person name="Diouf A."/>
            <person name="Dasylva M.C."/>
            <person name="Toure O."/>
            <person name="Gueye M."/>
            <person name="Gully D."/>
            <person name="Tisseyre P."/>
            <person name="Simpson S."/>
            <person name="Morris K."/>
            <person name="Thomas W.K."/>
        </authorList>
    </citation>
    <scope>NUCLEOTIDE SEQUENCE [LARGE SCALE GENOMIC DNA]</scope>
    <source>
        <strain evidence="8 9">ISRA400</strain>
    </source>
</reference>
<proteinExistence type="predicted"/>
<dbReference type="EMBL" id="JAGIKT010000051">
    <property type="protein sequence ID" value="MBP0113836.1"/>
    <property type="molecule type" value="Genomic_DNA"/>
</dbReference>
<feature type="transmembrane region" description="Helical" evidence="6">
    <location>
        <begin position="241"/>
        <end position="260"/>
    </location>
</feature>
<feature type="transmembrane region" description="Helical" evidence="6">
    <location>
        <begin position="153"/>
        <end position="173"/>
    </location>
</feature>
<dbReference type="SUPFAM" id="SSF103473">
    <property type="entry name" value="MFS general substrate transporter"/>
    <property type="match status" value="1"/>
</dbReference>
<evidence type="ECO:0000256" key="6">
    <source>
        <dbReference type="SAM" id="Phobius"/>
    </source>
</evidence>
<keyword evidence="5 6" id="KW-0472">Membrane</keyword>
<feature type="transmembrane region" description="Helical" evidence="6">
    <location>
        <begin position="280"/>
        <end position="305"/>
    </location>
</feature>
<protein>
    <submittedName>
        <fullName evidence="8">MFS transporter</fullName>
    </submittedName>
</protein>